<dbReference type="EMBL" id="CP001016">
    <property type="protein sequence ID" value="ACB96441.1"/>
    <property type="molecule type" value="Genomic_DNA"/>
</dbReference>
<sequence length="324" mass="35309">MIHAREPFVVAVDWGTSSLRLWVLAPDGTILAHRRSCEGMNQISTGGFETILRQHLAQFAEDLGITGWPEPVPVICCGMVGARQGWREAAYLTVPQKLEALIEAAIVLTPSGLDVRILPGLACDDPRHPDVMRGEETQLLGLICEEDAVSGWVCLPGTHTKWALLEHGEITTFTTAISGELFGLLSKHSILRHTIGQASASNEPSPAFRLGLSEGQSDPGKLVSTLFSLRARHLLFSQSEKEAADWLSGLLIGCETAAVLKDIGQATVVTLVTDDKFQALYTEAITAMEHEVRFFDADRAVCAGLFHAARHIWPALQTERVLFP</sequence>
<name>B2IKG1_BEII9</name>
<dbReference type="InterPro" id="IPR042257">
    <property type="entry name" value="DGOK_C"/>
</dbReference>
<dbReference type="InterPro" id="IPR043129">
    <property type="entry name" value="ATPase_NBD"/>
</dbReference>
<dbReference type="InterPro" id="IPR042258">
    <property type="entry name" value="DGOK_N"/>
</dbReference>
<evidence type="ECO:0000313" key="2">
    <source>
        <dbReference type="Proteomes" id="UP000001695"/>
    </source>
</evidence>
<proteinExistence type="predicted"/>
<dbReference type="GO" id="GO:0034194">
    <property type="term" value="P:D-galactonate catabolic process"/>
    <property type="evidence" value="ECO:0007669"/>
    <property type="project" value="InterPro"/>
</dbReference>
<dbReference type="Gene3D" id="3.30.420.300">
    <property type="entry name" value="2-keto-3-deoxy-galactonokinase, substrate binding domain"/>
    <property type="match status" value="1"/>
</dbReference>
<protein>
    <submittedName>
        <fullName evidence="1">2-keto-3-deoxy-galactonokinase</fullName>
    </submittedName>
</protein>
<dbReference type="Proteomes" id="UP000001695">
    <property type="component" value="Chromosome"/>
</dbReference>
<dbReference type="SUPFAM" id="SSF53067">
    <property type="entry name" value="Actin-like ATPase domain"/>
    <property type="match status" value="1"/>
</dbReference>
<dbReference type="AlphaFoldDB" id="B2IKG1"/>
<evidence type="ECO:0000313" key="1">
    <source>
        <dbReference type="EMBL" id="ACB96441.1"/>
    </source>
</evidence>
<organism evidence="1 2">
    <name type="scientific">Beijerinckia indica subsp. indica (strain ATCC 9039 / DSM 1715 / NCIMB 8712)</name>
    <dbReference type="NCBI Taxonomy" id="395963"/>
    <lineage>
        <taxon>Bacteria</taxon>
        <taxon>Pseudomonadati</taxon>
        <taxon>Pseudomonadota</taxon>
        <taxon>Alphaproteobacteria</taxon>
        <taxon>Hyphomicrobiales</taxon>
        <taxon>Beijerinckiaceae</taxon>
        <taxon>Beijerinckia</taxon>
    </lineage>
</organism>
<keyword evidence="1" id="KW-0808">Transferase</keyword>
<dbReference type="Gene3D" id="3.30.420.310">
    <property type="entry name" value="2-keto-3-deoxy-galactonokinase, C-terminal domain"/>
    <property type="match status" value="1"/>
</dbReference>
<reference evidence="1 2" key="2">
    <citation type="journal article" date="2010" name="J. Bacteriol.">
        <title>Complete genome sequence of Beijerinckia indica subsp. indica.</title>
        <authorList>
            <person name="Tamas I."/>
            <person name="Dedysh S.N."/>
            <person name="Liesack W."/>
            <person name="Stott M.B."/>
            <person name="Alam M."/>
            <person name="Murrell J.C."/>
            <person name="Dunfield P.F."/>
        </authorList>
    </citation>
    <scope>NUCLEOTIDE SEQUENCE [LARGE SCALE GENOMIC DNA]</scope>
    <source>
        <strain evidence="2">ATCC 9039 / DSM 1715 / NCIMB 8712</strain>
    </source>
</reference>
<gene>
    <name evidence="1" type="ordered locus">Bind_2872</name>
</gene>
<dbReference type="InterPro" id="IPR007729">
    <property type="entry name" value="DGOK"/>
</dbReference>
<dbReference type="HOGENOM" id="CLU_058005_2_0_5"/>
<dbReference type="STRING" id="395963.Bind_2872"/>
<dbReference type="KEGG" id="bid:Bind_2872"/>
<accession>B2IKG1</accession>
<keyword evidence="1" id="KW-0418">Kinase</keyword>
<dbReference type="GO" id="GO:0008671">
    <property type="term" value="F:2-dehydro-3-deoxygalactonokinase activity"/>
    <property type="evidence" value="ECO:0007669"/>
    <property type="project" value="InterPro"/>
</dbReference>
<keyword evidence="2" id="KW-1185">Reference proteome</keyword>
<reference evidence="2" key="1">
    <citation type="submission" date="2008-03" db="EMBL/GenBank/DDBJ databases">
        <title>Complete sequence of chromosome of Beijerinckia indica subsp. indica ATCC 9039.</title>
        <authorList>
            <consortium name="US DOE Joint Genome Institute"/>
            <person name="Copeland A."/>
            <person name="Lucas S."/>
            <person name="Lapidus A."/>
            <person name="Glavina del Rio T."/>
            <person name="Dalin E."/>
            <person name="Tice H."/>
            <person name="Bruce D."/>
            <person name="Goodwin L."/>
            <person name="Pitluck S."/>
            <person name="LaButti K."/>
            <person name="Schmutz J."/>
            <person name="Larimer F."/>
            <person name="Land M."/>
            <person name="Hauser L."/>
            <person name="Kyrpides N."/>
            <person name="Mikhailova N."/>
            <person name="Dunfield P.F."/>
            <person name="Dedysh S.N."/>
            <person name="Liesack W."/>
            <person name="Saw J.H."/>
            <person name="Alam M."/>
            <person name="Chen Y."/>
            <person name="Murrell J.C."/>
            <person name="Richardson P."/>
        </authorList>
    </citation>
    <scope>NUCLEOTIDE SEQUENCE [LARGE SCALE GENOMIC DNA]</scope>
    <source>
        <strain evidence="2">ATCC 9039 / DSM 1715 / NCIMB 8712</strain>
    </source>
</reference>
<dbReference type="RefSeq" id="WP_012385792.1">
    <property type="nucleotide sequence ID" value="NC_010581.1"/>
</dbReference>
<dbReference type="OrthoDB" id="256574at2"/>
<dbReference type="Pfam" id="PF05035">
    <property type="entry name" value="DGOK"/>
    <property type="match status" value="1"/>
</dbReference>
<dbReference type="eggNOG" id="COG3734">
    <property type="taxonomic scope" value="Bacteria"/>
</dbReference>